<evidence type="ECO:0000256" key="3">
    <source>
        <dbReference type="ARBA" id="ARBA00022692"/>
    </source>
</evidence>
<dbReference type="PANTHER" id="PTHR30250">
    <property type="entry name" value="PST FAMILY PREDICTED COLANIC ACID TRANSPORTER"/>
    <property type="match status" value="1"/>
</dbReference>
<evidence type="ECO:0000313" key="8">
    <source>
        <dbReference type="Proteomes" id="UP000677244"/>
    </source>
</evidence>
<name>A0ABS3YMD2_9BACT</name>
<accession>A0ABS3YMD2</accession>
<evidence type="ECO:0000256" key="4">
    <source>
        <dbReference type="ARBA" id="ARBA00022989"/>
    </source>
</evidence>
<dbReference type="Proteomes" id="UP000677244">
    <property type="component" value="Unassembled WGS sequence"/>
</dbReference>
<protein>
    <submittedName>
        <fullName evidence="7">Oligosaccharide flippase family protein</fullName>
    </submittedName>
</protein>
<keyword evidence="5 6" id="KW-0472">Membrane</keyword>
<feature type="transmembrane region" description="Helical" evidence="6">
    <location>
        <begin position="175"/>
        <end position="201"/>
    </location>
</feature>
<feature type="transmembrane region" description="Helical" evidence="6">
    <location>
        <begin position="87"/>
        <end position="116"/>
    </location>
</feature>
<dbReference type="InterPro" id="IPR050833">
    <property type="entry name" value="Poly_Biosynth_Transport"/>
</dbReference>
<evidence type="ECO:0000313" key="7">
    <source>
        <dbReference type="EMBL" id="MBO9199026.1"/>
    </source>
</evidence>
<proteinExistence type="predicted"/>
<comment type="caution">
    <text evidence="7">The sequence shown here is derived from an EMBL/GenBank/DDBJ whole genome shotgun (WGS) entry which is preliminary data.</text>
</comment>
<feature type="transmembrane region" description="Helical" evidence="6">
    <location>
        <begin position="330"/>
        <end position="350"/>
    </location>
</feature>
<dbReference type="Pfam" id="PF01943">
    <property type="entry name" value="Polysacc_synt"/>
    <property type="match status" value="1"/>
</dbReference>
<reference evidence="7 8" key="1">
    <citation type="submission" date="2021-03" db="EMBL/GenBank/DDBJ databases">
        <title>Assistant Professor.</title>
        <authorList>
            <person name="Huq M.A."/>
        </authorList>
    </citation>
    <scope>NUCLEOTIDE SEQUENCE [LARGE SCALE GENOMIC DNA]</scope>
    <source>
        <strain evidence="7 8">MAH-29</strain>
    </source>
</reference>
<feature type="transmembrane region" description="Helical" evidence="6">
    <location>
        <begin position="388"/>
        <end position="405"/>
    </location>
</feature>
<feature type="transmembrane region" description="Helical" evidence="6">
    <location>
        <begin position="362"/>
        <end position="382"/>
    </location>
</feature>
<dbReference type="PANTHER" id="PTHR30250:SF11">
    <property type="entry name" value="O-ANTIGEN TRANSPORTER-RELATED"/>
    <property type="match status" value="1"/>
</dbReference>
<keyword evidence="2" id="KW-1003">Cell membrane</keyword>
<dbReference type="RefSeq" id="WP_209137106.1">
    <property type="nucleotide sequence ID" value="NZ_JAGHKO010000001.1"/>
</dbReference>
<sequence length="432" mass="48923">MEESHSRRSRIFSNFLALGILQGTNFLLPVLVMPFVIKRIGADGYGIVAVAQVVLLIFCTVSDYGFNLTATRALALHRDDITRNARLFFTVLAAKMVICLGLFAVLLLLISLVPFFKSHFQLYLFGFTWVLGQSLLVSWFFQGVEKMKYITIYTLLARLLFVALVFAFIRQRSDYRFFILFMGAGSVVAGISSIFQALWLYKLPMVRPMWRDIVNELKEGWPVMLSNISINTFLSINVFILRLFTNDLITGYYSVAEKVFLATRQVPVMFSQVIYPPLCQLLQKGKEATRPFFRSVYVPFLLLMLLACVLLFSFSAFIISFFLGSNSGNAVLLLRLFCLGPIIVCLHIPASQLLMAANHKKSYLRVLTWGTLLNVICNFLLVQVWGPVGTAISVLLTELFITVGFNRELFINKLSGYVSARVNKSILQRHAN</sequence>
<evidence type="ECO:0000256" key="2">
    <source>
        <dbReference type="ARBA" id="ARBA00022475"/>
    </source>
</evidence>
<feature type="transmembrane region" description="Helical" evidence="6">
    <location>
        <begin position="44"/>
        <end position="66"/>
    </location>
</feature>
<keyword evidence="3 6" id="KW-0812">Transmembrane</keyword>
<feature type="transmembrane region" description="Helical" evidence="6">
    <location>
        <begin position="12"/>
        <end position="32"/>
    </location>
</feature>
<keyword evidence="8" id="KW-1185">Reference proteome</keyword>
<dbReference type="EMBL" id="JAGHKO010000001">
    <property type="protein sequence ID" value="MBO9199026.1"/>
    <property type="molecule type" value="Genomic_DNA"/>
</dbReference>
<evidence type="ECO:0000256" key="1">
    <source>
        <dbReference type="ARBA" id="ARBA00004651"/>
    </source>
</evidence>
<keyword evidence="4 6" id="KW-1133">Transmembrane helix</keyword>
<gene>
    <name evidence="7" type="ORF">J7I42_02040</name>
</gene>
<evidence type="ECO:0000256" key="5">
    <source>
        <dbReference type="ARBA" id="ARBA00023136"/>
    </source>
</evidence>
<feature type="transmembrane region" description="Helical" evidence="6">
    <location>
        <begin position="122"/>
        <end position="141"/>
    </location>
</feature>
<organism evidence="7 8">
    <name type="scientific">Niastella soli</name>
    <dbReference type="NCBI Taxonomy" id="2821487"/>
    <lineage>
        <taxon>Bacteria</taxon>
        <taxon>Pseudomonadati</taxon>
        <taxon>Bacteroidota</taxon>
        <taxon>Chitinophagia</taxon>
        <taxon>Chitinophagales</taxon>
        <taxon>Chitinophagaceae</taxon>
        <taxon>Niastella</taxon>
    </lineage>
</organism>
<feature type="transmembrane region" description="Helical" evidence="6">
    <location>
        <begin position="296"/>
        <end position="324"/>
    </location>
</feature>
<dbReference type="InterPro" id="IPR002797">
    <property type="entry name" value="Polysacc_synth"/>
</dbReference>
<evidence type="ECO:0000256" key="6">
    <source>
        <dbReference type="SAM" id="Phobius"/>
    </source>
</evidence>
<comment type="subcellular location">
    <subcellularLocation>
        <location evidence="1">Cell membrane</location>
        <topology evidence="1">Multi-pass membrane protein</topology>
    </subcellularLocation>
</comment>
<feature type="transmembrane region" description="Helical" evidence="6">
    <location>
        <begin position="150"/>
        <end position="169"/>
    </location>
</feature>